<evidence type="ECO:0000313" key="7">
    <source>
        <dbReference type="Proteomes" id="UP000038040"/>
    </source>
</evidence>
<sequence length="264" mass="29831">LRKSFLFFFRLFSLLVGSTWKNIRLIAGTVFGEILISYPSKSPEIGMIFGLVLRNNHLFSISDDRSLRIWCLRKNLHLDCAYGHSSRPFAICTGPSNSIITGSQVSCALRLINRVSLFHNSMEWPCKFIVHLGRLYIAGFHGSHCVFEVDCGGGHRLWQISFDENNRNSTAVVVNFEFIRKGRIERINSYLYTLEIIQNNLHTSGITSVAVLSLDNKNVFIATGGVDTISLSSSKFQSITYQGIFCFSLIRLLIVKYKGDFIIS</sequence>
<dbReference type="InterPro" id="IPR015943">
    <property type="entry name" value="WD40/YVTN_repeat-like_dom_sf"/>
</dbReference>
<reference evidence="8" key="1">
    <citation type="submission" date="2017-02" db="UniProtKB">
        <authorList>
            <consortium name="WormBaseParasite"/>
        </authorList>
    </citation>
    <scope>IDENTIFICATION</scope>
</reference>
<feature type="signal peptide" evidence="6">
    <location>
        <begin position="1"/>
        <end position="21"/>
    </location>
</feature>
<dbReference type="PANTHER" id="PTHR14344:SF3">
    <property type="entry name" value="WD REPEAT-CONTAINING PROTEIN 6"/>
    <property type="match status" value="1"/>
</dbReference>
<proteinExistence type="predicted"/>
<name>A0A0N4U633_DRAME</name>
<accession>A0A0N4U633</accession>
<evidence type="ECO:0000313" key="8">
    <source>
        <dbReference type="WBParaSite" id="DME_0000235501-mRNA-1"/>
    </source>
</evidence>
<dbReference type="Proteomes" id="UP000038040">
    <property type="component" value="Unplaced"/>
</dbReference>
<dbReference type="GO" id="GO:0030488">
    <property type="term" value="P:tRNA methylation"/>
    <property type="evidence" value="ECO:0007669"/>
    <property type="project" value="TreeGrafter"/>
</dbReference>
<keyword evidence="4" id="KW-0819">tRNA processing</keyword>
<dbReference type="SUPFAM" id="SSF101898">
    <property type="entry name" value="NHL repeat"/>
    <property type="match status" value="1"/>
</dbReference>
<evidence type="ECO:0000256" key="3">
    <source>
        <dbReference type="ARBA" id="ARBA00022574"/>
    </source>
</evidence>
<dbReference type="InterPro" id="IPR051973">
    <property type="entry name" value="tRNA_Anticodon_Mtase-Reg"/>
</dbReference>
<protein>
    <submittedName>
        <fullName evidence="8">WD_REPEATS_REGION domain-containing protein</fullName>
    </submittedName>
</protein>
<evidence type="ECO:0000256" key="5">
    <source>
        <dbReference type="ARBA" id="ARBA00022737"/>
    </source>
</evidence>
<evidence type="ECO:0000256" key="1">
    <source>
        <dbReference type="ARBA" id="ARBA00004496"/>
    </source>
</evidence>
<keyword evidence="6" id="KW-0732">Signal</keyword>
<comment type="subcellular location">
    <subcellularLocation>
        <location evidence="1">Cytoplasm</location>
    </subcellularLocation>
</comment>
<dbReference type="PANTHER" id="PTHR14344">
    <property type="entry name" value="WD REPEAT PROTEIN"/>
    <property type="match status" value="1"/>
</dbReference>
<evidence type="ECO:0000256" key="4">
    <source>
        <dbReference type="ARBA" id="ARBA00022694"/>
    </source>
</evidence>
<dbReference type="GO" id="GO:0005737">
    <property type="term" value="C:cytoplasm"/>
    <property type="evidence" value="ECO:0007669"/>
    <property type="project" value="UniProtKB-SubCell"/>
</dbReference>
<feature type="chain" id="PRO_5005886416" evidence="6">
    <location>
        <begin position="22"/>
        <end position="264"/>
    </location>
</feature>
<keyword evidence="3" id="KW-0853">WD repeat</keyword>
<keyword evidence="5" id="KW-0677">Repeat</keyword>
<evidence type="ECO:0000256" key="2">
    <source>
        <dbReference type="ARBA" id="ARBA00022490"/>
    </source>
</evidence>
<dbReference type="Gene3D" id="2.130.10.10">
    <property type="entry name" value="YVTN repeat-like/Quinoprotein amine dehydrogenase"/>
    <property type="match status" value="1"/>
</dbReference>
<dbReference type="AlphaFoldDB" id="A0A0N4U633"/>
<keyword evidence="2" id="KW-0963">Cytoplasm</keyword>
<evidence type="ECO:0000256" key="6">
    <source>
        <dbReference type="SAM" id="SignalP"/>
    </source>
</evidence>
<dbReference type="WBParaSite" id="DME_0000235501-mRNA-1">
    <property type="protein sequence ID" value="DME_0000235501-mRNA-1"/>
    <property type="gene ID" value="DME_0000235501"/>
</dbReference>
<organism evidence="7 8">
    <name type="scientific">Dracunculus medinensis</name>
    <name type="common">Guinea worm</name>
    <dbReference type="NCBI Taxonomy" id="318479"/>
    <lineage>
        <taxon>Eukaryota</taxon>
        <taxon>Metazoa</taxon>
        <taxon>Ecdysozoa</taxon>
        <taxon>Nematoda</taxon>
        <taxon>Chromadorea</taxon>
        <taxon>Rhabditida</taxon>
        <taxon>Spirurina</taxon>
        <taxon>Dracunculoidea</taxon>
        <taxon>Dracunculidae</taxon>
        <taxon>Dracunculus</taxon>
    </lineage>
</organism>